<reference evidence="2" key="1">
    <citation type="submission" date="2022-11" db="EMBL/GenBank/DDBJ databases">
        <title>Centuries of genome instability and evolution in soft-shell clam transmissible cancer (bioRxiv).</title>
        <authorList>
            <person name="Hart S.F.M."/>
            <person name="Yonemitsu M.A."/>
            <person name="Giersch R.M."/>
            <person name="Beal B.F."/>
            <person name="Arriagada G."/>
            <person name="Davis B.W."/>
            <person name="Ostrander E.A."/>
            <person name="Goff S.P."/>
            <person name="Metzger M.J."/>
        </authorList>
    </citation>
    <scope>NUCLEOTIDE SEQUENCE</scope>
    <source>
        <strain evidence="2">MELC-2E11</strain>
        <tissue evidence="2">Siphon/mantle</tissue>
    </source>
</reference>
<dbReference type="PANTHER" id="PTHR16199">
    <property type="entry name" value="CONDENSIN-2 COMPLEX SUBUNIT G2"/>
    <property type="match status" value="1"/>
</dbReference>
<organism evidence="2 3">
    <name type="scientific">Mya arenaria</name>
    <name type="common">Soft-shell clam</name>
    <dbReference type="NCBI Taxonomy" id="6604"/>
    <lineage>
        <taxon>Eukaryota</taxon>
        <taxon>Metazoa</taxon>
        <taxon>Spiralia</taxon>
        <taxon>Lophotrochozoa</taxon>
        <taxon>Mollusca</taxon>
        <taxon>Bivalvia</taxon>
        <taxon>Autobranchia</taxon>
        <taxon>Heteroconchia</taxon>
        <taxon>Euheterodonta</taxon>
        <taxon>Imparidentia</taxon>
        <taxon>Neoheterodontei</taxon>
        <taxon>Myida</taxon>
        <taxon>Myoidea</taxon>
        <taxon>Myidae</taxon>
        <taxon>Mya</taxon>
    </lineage>
</organism>
<feature type="compositionally biased region" description="Acidic residues" evidence="1">
    <location>
        <begin position="509"/>
        <end position="520"/>
    </location>
</feature>
<evidence type="ECO:0000313" key="3">
    <source>
        <dbReference type="Proteomes" id="UP001164746"/>
    </source>
</evidence>
<proteinExistence type="predicted"/>
<dbReference type="InterPro" id="IPR016024">
    <property type="entry name" value="ARM-type_fold"/>
</dbReference>
<dbReference type="SUPFAM" id="SSF48371">
    <property type="entry name" value="ARM repeat"/>
    <property type="match status" value="1"/>
</dbReference>
<dbReference type="InterPro" id="IPR011989">
    <property type="entry name" value="ARM-like"/>
</dbReference>
<sequence length="989" mass="111303">MVNRRDKLLETVDNGNLSDLISFVAQCEVRDLGEVFTSCSRKQQDHVWERVYSMVSAHGVTQAQPDDHERADIHDDNEEENSVTLSTIVQCLTSLISSVLPCTDTLQIPQAMVNTAALLQDLLPRIPVDHSDKLWNSTAGVFETWWKKNLPSRERLIMASLVFLVQRTLDLKPRPLVCDLKRVWSLHEAMGLVDFTCSTSAEFLSMLLRCFISPLYLSHDEGIKFLSYVMTLDEGFTAQIHSTVKNNILSTPNSWHEKYGEVYFRAWQGHEDGARDQFERTCIQDIMHHAVHAQLKLFPPLKRGTDAGIQEADAFLQKQFDMLQELLEDPYPHVRSLSVLGVFRIMRDFWEVIPQETLKNLTVKLIHDMLNDASSSDVRESVIKGLTVLLENPLCHPFLKPLLPEIHNHFHDVSESVRIAMLNLLCSVKSLRTIKYWNIVPLEHLLARLVIDSEPVNKRIVKLIFSNFVPIEATMSYITMLCKAVLYTIKRAGASSSQPQDDSGALGEDGNDDNEQEEDDPLRLENTPVMLGLCETMCILWAFNVNTLKKASNADLNKTLMKKFSYALPEMFQAFTDSHITDDLLQLAGFLPPKHIPTISRSWVPRLRRMTSDNTEEEYGTLVECLCKTGQVASVMELITDWLQPTLNAVKPNEDRTGNKKKKSRPRVGFVEQTNPQPGLGVAILGYMLGQIPTQGDQLTEVLEGRAPLVNENLLDQREFSCVPGYVEILAWADKHAVPVLGVKNEHGQTKEGQSQLAVIVLKEIFQAFNNMFLIGVGETLGVKVADFCTACLANDSELELLSSVMLCMYQLTELAKYHDLCDPSDHDDEDDPGNQGDKSASGIFPAETMSTALGRVFVNIAGYVKHHPTDCHKVLDGVKTHMTELLLTVSARSCLDDTVLHDVMATIMAAVWAELVFYSRQDDLEEESHITTLPPLASWMVDILARRQLLLKYFMSELHDCCDTGNVSDLYSVHGAVHLMTAVVNDCR</sequence>
<feature type="region of interest" description="Disordered" evidence="1">
    <location>
        <begin position="494"/>
        <end position="522"/>
    </location>
</feature>
<evidence type="ECO:0000313" key="2">
    <source>
        <dbReference type="EMBL" id="WAR06565.1"/>
    </source>
</evidence>
<dbReference type="Proteomes" id="UP001164746">
    <property type="component" value="Chromosome 5"/>
</dbReference>
<feature type="region of interest" description="Disordered" evidence="1">
    <location>
        <begin position="649"/>
        <end position="672"/>
    </location>
</feature>
<evidence type="ECO:0000256" key="1">
    <source>
        <dbReference type="SAM" id="MobiDB-lite"/>
    </source>
</evidence>
<keyword evidence="3" id="KW-1185">Reference proteome</keyword>
<accession>A0ABY7EC18</accession>
<dbReference type="PANTHER" id="PTHR16199:SF4">
    <property type="entry name" value="CONDENSIN-2 COMPLEX SUBUNIT G2"/>
    <property type="match status" value="1"/>
</dbReference>
<dbReference type="EMBL" id="CP111016">
    <property type="protein sequence ID" value="WAR06565.1"/>
    <property type="molecule type" value="Genomic_DNA"/>
</dbReference>
<feature type="region of interest" description="Disordered" evidence="1">
    <location>
        <begin position="823"/>
        <end position="843"/>
    </location>
</feature>
<name>A0ABY7EC18_MYAAR</name>
<protein>
    <submittedName>
        <fullName evidence="2">CNDG2-like protein</fullName>
    </submittedName>
</protein>
<dbReference type="Gene3D" id="1.25.10.10">
    <property type="entry name" value="Leucine-rich Repeat Variant"/>
    <property type="match status" value="1"/>
</dbReference>
<dbReference type="InterPro" id="IPR024741">
    <property type="entry name" value="Condensin2_G2"/>
</dbReference>
<dbReference type="Pfam" id="PF12422">
    <property type="entry name" value="Condensin2nSMC"/>
    <property type="match status" value="1"/>
</dbReference>
<gene>
    <name evidence="2" type="ORF">MAR_021934</name>
</gene>